<organism evidence="1 2">
    <name type="scientific">Timema podura</name>
    <name type="common">Walking stick</name>
    <dbReference type="NCBI Taxonomy" id="61482"/>
    <lineage>
        <taxon>Eukaryota</taxon>
        <taxon>Metazoa</taxon>
        <taxon>Ecdysozoa</taxon>
        <taxon>Arthropoda</taxon>
        <taxon>Hexapoda</taxon>
        <taxon>Insecta</taxon>
        <taxon>Pterygota</taxon>
        <taxon>Neoptera</taxon>
        <taxon>Polyneoptera</taxon>
        <taxon>Phasmatodea</taxon>
        <taxon>Timematodea</taxon>
        <taxon>Timematoidea</taxon>
        <taxon>Timematidae</taxon>
        <taxon>Timema</taxon>
    </lineage>
</organism>
<name>A0ABN7PA78_TIMPD</name>
<evidence type="ECO:0000313" key="1">
    <source>
        <dbReference type="EMBL" id="CAG2063553.1"/>
    </source>
</evidence>
<keyword evidence="2" id="KW-1185">Reference proteome</keyword>
<reference evidence="1" key="1">
    <citation type="submission" date="2021-03" db="EMBL/GenBank/DDBJ databases">
        <authorList>
            <person name="Tran Van P."/>
        </authorList>
    </citation>
    <scope>NUCLEOTIDE SEQUENCE</scope>
</reference>
<dbReference type="InterPro" id="IPR009003">
    <property type="entry name" value="Peptidase_S1_PA"/>
</dbReference>
<proteinExistence type="predicted"/>
<dbReference type="Gene3D" id="2.40.10.10">
    <property type="entry name" value="Trypsin-like serine proteases"/>
    <property type="match status" value="2"/>
</dbReference>
<protein>
    <recommendedName>
        <fullName evidence="3">Peptidase S1 domain-containing protein</fullName>
    </recommendedName>
</protein>
<evidence type="ECO:0000313" key="2">
    <source>
        <dbReference type="Proteomes" id="UP001153148"/>
    </source>
</evidence>
<evidence type="ECO:0008006" key="3">
    <source>
        <dbReference type="Google" id="ProtNLM"/>
    </source>
</evidence>
<sequence>MSKCPVQVEKTFQFNSKVQPIEIYPDIDIPDGSKVTVMGWGYINVSQHRLCHLVLHVAILVLRDKSSAKECLNFNVEVVSLAYTLSVG</sequence>
<dbReference type="SUPFAM" id="SSF50494">
    <property type="entry name" value="Trypsin-like serine proteases"/>
    <property type="match status" value="1"/>
</dbReference>
<dbReference type="Proteomes" id="UP001153148">
    <property type="component" value="Unassembled WGS sequence"/>
</dbReference>
<dbReference type="EMBL" id="CAJPIN010027336">
    <property type="protein sequence ID" value="CAG2063553.1"/>
    <property type="molecule type" value="Genomic_DNA"/>
</dbReference>
<accession>A0ABN7PA78</accession>
<dbReference type="InterPro" id="IPR043504">
    <property type="entry name" value="Peptidase_S1_PA_chymotrypsin"/>
</dbReference>
<comment type="caution">
    <text evidence="1">The sequence shown here is derived from an EMBL/GenBank/DDBJ whole genome shotgun (WGS) entry which is preliminary data.</text>
</comment>
<gene>
    <name evidence="1" type="ORF">TPAB3V08_LOCUS10500</name>
</gene>